<feature type="compositionally biased region" description="Polar residues" evidence="1">
    <location>
        <begin position="111"/>
        <end position="123"/>
    </location>
</feature>
<name>A0AAD1ZGM4_9LAMI</name>
<dbReference type="AlphaFoldDB" id="A0AAD1ZGM4"/>
<dbReference type="Proteomes" id="UP000834106">
    <property type="component" value="Chromosome 9"/>
</dbReference>
<organism evidence="2 3">
    <name type="scientific">Fraxinus pennsylvanica</name>
    <dbReference type="NCBI Taxonomy" id="56036"/>
    <lineage>
        <taxon>Eukaryota</taxon>
        <taxon>Viridiplantae</taxon>
        <taxon>Streptophyta</taxon>
        <taxon>Embryophyta</taxon>
        <taxon>Tracheophyta</taxon>
        <taxon>Spermatophyta</taxon>
        <taxon>Magnoliopsida</taxon>
        <taxon>eudicotyledons</taxon>
        <taxon>Gunneridae</taxon>
        <taxon>Pentapetalae</taxon>
        <taxon>asterids</taxon>
        <taxon>lamiids</taxon>
        <taxon>Lamiales</taxon>
        <taxon>Oleaceae</taxon>
        <taxon>Oleeae</taxon>
        <taxon>Fraxinus</taxon>
    </lineage>
</organism>
<dbReference type="EMBL" id="OU503044">
    <property type="protein sequence ID" value="CAI9767601.1"/>
    <property type="molecule type" value="Genomic_DNA"/>
</dbReference>
<accession>A0AAD1ZGM4</accession>
<keyword evidence="3" id="KW-1185">Reference proteome</keyword>
<reference evidence="2" key="1">
    <citation type="submission" date="2023-05" db="EMBL/GenBank/DDBJ databases">
        <authorList>
            <person name="Huff M."/>
        </authorList>
    </citation>
    <scope>NUCLEOTIDE SEQUENCE</scope>
</reference>
<feature type="region of interest" description="Disordered" evidence="1">
    <location>
        <begin position="109"/>
        <end position="153"/>
    </location>
</feature>
<evidence type="ECO:0000256" key="1">
    <source>
        <dbReference type="SAM" id="MobiDB-lite"/>
    </source>
</evidence>
<proteinExistence type="predicted"/>
<evidence type="ECO:0000313" key="2">
    <source>
        <dbReference type="EMBL" id="CAI9767601.1"/>
    </source>
</evidence>
<gene>
    <name evidence="2" type="ORF">FPE_LOCUS15031</name>
</gene>
<sequence>MTELLLPKWEDSRDEKYPHIVYEERCKATDGEKCESVSTSGAGLDELEEELVIGLSRVTWEKVDVSFHNSKLKFAAHSIIQVKEHHMHTEDRLSYSKINGEAFSLPVSKTKVASPSPNLSSVRKVTPKRRSSTPWRGKGDGGGDQVENTKSID</sequence>
<protein>
    <submittedName>
        <fullName evidence="2">Uncharacterized protein</fullName>
    </submittedName>
</protein>
<evidence type="ECO:0000313" key="3">
    <source>
        <dbReference type="Proteomes" id="UP000834106"/>
    </source>
</evidence>